<evidence type="ECO:0000256" key="25">
    <source>
        <dbReference type="ARBA" id="ARBA00047903"/>
    </source>
</evidence>
<comment type="catalytic activity">
    <reaction evidence="22">
        <text>pentan-2-one + NADP(+) = (E)-pent-3-en-2-one + NADPH + H(+)</text>
        <dbReference type="Rhea" id="RHEA:50788"/>
        <dbReference type="ChEBI" id="CHEBI:15378"/>
        <dbReference type="ChEBI" id="CHEBI:16472"/>
        <dbReference type="ChEBI" id="CHEBI:57783"/>
        <dbReference type="ChEBI" id="CHEBI:58349"/>
        <dbReference type="ChEBI" id="CHEBI:145276"/>
    </reaction>
    <physiologicalReaction direction="right-to-left" evidence="22">
        <dbReference type="Rhea" id="RHEA:50790"/>
    </physiologicalReaction>
</comment>
<keyword evidence="9" id="KW-0597">Phosphoprotein</keyword>
<evidence type="ECO:0000256" key="27">
    <source>
        <dbReference type="ARBA" id="ARBA00048290"/>
    </source>
</evidence>
<evidence type="ECO:0000256" key="18">
    <source>
        <dbReference type="ARBA" id="ARBA00032297"/>
    </source>
</evidence>
<evidence type="ECO:0000256" key="4">
    <source>
        <dbReference type="ARBA" id="ARBA00011981"/>
    </source>
</evidence>
<evidence type="ECO:0000256" key="15">
    <source>
        <dbReference type="ARBA" id="ARBA00023278"/>
    </source>
</evidence>
<dbReference type="Pfam" id="PF00107">
    <property type="entry name" value="ADH_zinc_N"/>
    <property type="match status" value="1"/>
</dbReference>
<evidence type="ECO:0000256" key="3">
    <source>
        <dbReference type="ARBA" id="ARBA00011852"/>
    </source>
</evidence>
<reference evidence="36" key="1">
    <citation type="submission" date="2021-05" db="EMBL/GenBank/DDBJ databases">
        <authorList>
            <person name="Alioto T."/>
            <person name="Alioto T."/>
            <person name="Gomez Garrido J."/>
        </authorList>
    </citation>
    <scope>NUCLEOTIDE SEQUENCE</scope>
</reference>
<keyword evidence="10" id="KW-0276">Fatty acid metabolism</keyword>
<evidence type="ECO:0000259" key="35">
    <source>
        <dbReference type="SMART" id="SM00829"/>
    </source>
</evidence>
<comment type="catalytic activity">
    <reaction evidence="34">
        <text>hexanal + NADP(+) = (E)-hex-2-enal + NADPH + H(+)</text>
        <dbReference type="Rhea" id="RHEA:50776"/>
        <dbReference type="ChEBI" id="CHEBI:15378"/>
        <dbReference type="ChEBI" id="CHEBI:28913"/>
        <dbReference type="ChEBI" id="CHEBI:57783"/>
        <dbReference type="ChEBI" id="CHEBI:58349"/>
        <dbReference type="ChEBI" id="CHEBI:88528"/>
    </reaction>
    <physiologicalReaction direction="right-to-left" evidence="34">
        <dbReference type="Rhea" id="RHEA:50778"/>
    </physiologicalReaction>
</comment>
<keyword evidence="12" id="KW-0007">Acetylation</keyword>
<keyword evidence="14" id="KW-0443">Lipid metabolism</keyword>
<dbReference type="SMART" id="SM00829">
    <property type="entry name" value="PKS_ER"/>
    <property type="match status" value="1"/>
</dbReference>
<evidence type="ECO:0000256" key="23">
    <source>
        <dbReference type="ARBA" id="ARBA00047871"/>
    </source>
</evidence>
<comment type="catalytic activity">
    <reaction evidence="29">
        <text>20-hydroxy-leukotriene B4 + NADP(+) = 12-oxo-20-hydroxy-leukotriene B4 + NADPH + H(+)</text>
        <dbReference type="Rhea" id="RHEA:51208"/>
        <dbReference type="ChEBI" id="CHEBI:15378"/>
        <dbReference type="ChEBI" id="CHEBI:57460"/>
        <dbReference type="ChEBI" id="CHEBI:57783"/>
        <dbReference type="ChEBI" id="CHEBI:58349"/>
        <dbReference type="ChEBI" id="CHEBI:133346"/>
    </reaction>
    <physiologicalReaction direction="left-to-right" evidence="29">
        <dbReference type="Rhea" id="RHEA:51209"/>
    </physiologicalReaction>
</comment>
<dbReference type="PANTHER" id="PTHR43205:SF7">
    <property type="entry name" value="PROSTAGLANDIN REDUCTASE 1"/>
    <property type="match status" value="1"/>
</dbReference>
<evidence type="ECO:0000256" key="6">
    <source>
        <dbReference type="ARBA" id="ARBA00020651"/>
    </source>
</evidence>
<proteinExistence type="inferred from homology"/>
<dbReference type="Gene3D" id="3.40.50.720">
    <property type="entry name" value="NAD(P)-binding Rossmann-like Domain"/>
    <property type="match status" value="1"/>
</dbReference>
<comment type="catalytic activity">
    <reaction evidence="21">
        <text>decanal + NADP(+) = (2E)-decenal + NADPH + H(+)</text>
        <dbReference type="Rhea" id="RHEA:50612"/>
        <dbReference type="ChEBI" id="CHEBI:15378"/>
        <dbReference type="ChEBI" id="CHEBI:31457"/>
        <dbReference type="ChEBI" id="CHEBI:57783"/>
        <dbReference type="ChEBI" id="CHEBI:58349"/>
        <dbReference type="ChEBI" id="CHEBI:133455"/>
    </reaction>
    <physiologicalReaction direction="right-to-left" evidence="21">
        <dbReference type="Rhea" id="RHEA:50614"/>
    </physiologicalReaction>
</comment>
<evidence type="ECO:0000256" key="10">
    <source>
        <dbReference type="ARBA" id="ARBA00022832"/>
    </source>
</evidence>
<evidence type="ECO:0000313" key="36">
    <source>
        <dbReference type="EMBL" id="CAG6459658.1"/>
    </source>
</evidence>
<comment type="catalytic activity">
    <reaction evidence="26">
        <text>nonan-2-one + NADP(+) = (3E)-nonen-2-one + NADPH + H(+)</text>
        <dbReference type="Rhea" id="RHEA:50616"/>
        <dbReference type="ChEBI" id="CHEBI:15378"/>
        <dbReference type="ChEBI" id="CHEBI:57783"/>
        <dbReference type="ChEBI" id="CHEBI:58349"/>
        <dbReference type="ChEBI" id="CHEBI:77927"/>
        <dbReference type="ChEBI" id="CHEBI:133457"/>
    </reaction>
    <physiologicalReaction direction="right-to-left" evidence="26">
        <dbReference type="Rhea" id="RHEA:50618"/>
    </physiologicalReaction>
</comment>
<comment type="similarity">
    <text evidence="2">Belongs to the NADP-dependent oxidoreductase L4BD family.</text>
</comment>
<comment type="catalytic activity">
    <reaction evidence="32">
        <text>13,14-dihydro-15-oxo-prostaglandin E1 + NADP(+) = 15-oxoprostaglandin E1 + NADPH + H(+)</text>
        <dbReference type="Rhea" id="RHEA:50584"/>
        <dbReference type="ChEBI" id="CHEBI:15378"/>
        <dbReference type="ChEBI" id="CHEBI:57401"/>
        <dbReference type="ChEBI" id="CHEBI:57783"/>
        <dbReference type="ChEBI" id="CHEBI:58349"/>
        <dbReference type="ChEBI" id="CHEBI:133408"/>
    </reaction>
    <physiologicalReaction direction="right-to-left" evidence="32">
        <dbReference type="Rhea" id="RHEA:50586"/>
    </physiologicalReaction>
</comment>
<evidence type="ECO:0000256" key="28">
    <source>
        <dbReference type="ARBA" id="ARBA00048387"/>
    </source>
</evidence>
<evidence type="ECO:0000256" key="21">
    <source>
        <dbReference type="ARBA" id="ARBA00047617"/>
    </source>
</evidence>
<comment type="catalytic activity">
    <reaction evidence="27">
        <text>13,14-dihydro-15-oxo-PGF2alpha + NADP(+) = 15-oxoprostaglandin F2alpha + NADPH + H(+)</text>
        <dbReference type="Rhea" id="RHEA:50588"/>
        <dbReference type="ChEBI" id="CHEBI:15378"/>
        <dbReference type="ChEBI" id="CHEBI:57783"/>
        <dbReference type="ChEBI" id="CHEBI:58349"/>
        <dbReference type="ChEBI" id="CHEBI:133374"/>
        <dbReference type="ChEBI" id="CHEBI:133409"/>
    </reaction>
    <physiologicalReaction direction="right-to-left" evidence="27">
        <dbReference type="Rhea" id="RHEA:50590"/>
    </physiologicalReaction>
</comment>
<keyword evidence="13" id="KW-0560">Oxidoreductase</keyword>
<organism evidence="36">
    <name type="scientific">Culex pipiens</name>
    <name type="common">House mosquito</name>
    <dbReference type="NCBI Taxonomy" id="7175"/>
    <lineage>
        <taxon>Eukaryota</taxon>
        <taxon>Metazoa</taxon>
        <taxon>Ecdysozoa</taxon>
        <taxon>Arthropoda</taxon>
        <taxon>Hexapoda</taxon>
        <taxon>Insecta</taxon>
        <taxon>Pterygota</taxon>
        <taxon>Neoptera</taxon>
        <taxon>Endopterygota</taxon>
        <taxon>Diptera</taxon>
        <taxon>Nematocera</taxon>
        <taxon>Culicoidea</taxon>
        <taxon>Culicidae</taxon>
        <taxon>Culicinae</taxon>
        <taxon>Culicini</taxon>
        <taxon>Culex</taxon>
        <taxon>Culex</taxon>
    </lineage>
</organism>
<sequence length="331" mass="36496">MVIIAKKWIYAKAFAGFPTGENFRLEQETLGELKDNEFLAEALFLSVDPYMRPYMAQYPEGSVMIGGQVAKVIASRNARFPVGCHVHGSFGWRTHTICNPDEGEKNWAPYLLPDFGQEPLSLGVGVLGMPGCTAYFGFLEICRPKEGETVVVSGAAGAVGSLVGQIGKIKGCRVVGIAGTDEKCAWLRELGFDEAINYKTADIEAELGLAAPDGVDCYFDNVGGKISEMVRKQMRSRGRIAVCGTISMYNGSPTQVVDPQRDFVWKELVQEGFSVHRWTDRWLEGIGQNLKWIQEGKLKYRETVTEGFENMPKAFIEMMKGGNIGKAIVKV</sequence>
<dbReference type="GO" id="GO:0005737">
    <property type="term" value="C:cytoplasm"/>
    <property type="evidence" value="ECO:0007669"/>
    <property type="project" value="UniProtKB-SubCell"/>
</dbReference>
<evidence type="ECO:0000256" key="22">
    <source>
        <dbReference type="ARBA" id="ARBA00047742"/>
    </source>
</evidence>
<evidence type="ECO:0000256" key="20">
    <source>
        <dbReference type="ARBA" id="ARBA00047461"/>
    </source>
</evidence>
<dbReference type="EMBL" id="HBUE01038167">
    <property type="protein sequence ID" value="CAG6459661.1"/>
    <property type="molecule type" value="Transcribed_RNA"/>
</dbReference>
<evidence type="ECO:0000256" key="26">
    <source>
        <dbReference type="ARBA" id="ARBA00048066"/>
    </source>
</evidence>
<dbReference type="SUPFAM" id="SSF50129">
    <property type="entry name" value="GroES-like"/>
    <property type="match status" value="2"/>
</dbReference>
<evidence type="ECO:0000256" key="8">
    <source>
        <dbReference type="ARBA" id="ARBA00022501"/>
    </source>
</evidence>
<comment type="catalytic activity">
    <reaction evidence="28">
        <text>4-hydroxynonanal + NADP(+) = (E)-4-hydroxynon-2-enal + NADPH + H(+)</text>
        <dbReference type="Rhea" id="RHEA:64736"/>
        <dbReference type="ChEBI" id="CHEBI:15378"/>
        <dbReference type="ChEBI" id="CHEBI:57783"/>
        <dbReference type="ChEBI" id="CHEBI:58349"/>
        <dbReference type="ChEBI" id="CHEBI:58968"/>
        <dbReference type="ChEBI" id="CHEBI:156112"/>
    </reaction>
    <physiologicalReaction direction="right-to-left" evidence="28">
        <dbReference type="Rhea" id="RHEA:64738"/>
    </physiologicalReaction>
</comment>
<comment type="catalytic activity">
    <reaction evidence="31">
        <text>(5S,12S)-dihydroxy-(6E,10E,12E,14Z)-eicosatetraenoate + NADP(+) = 12-oxo-(5S)-hydroxy-(6E,8E,10E,14Z)-eicosatetraenoate + NADPH + H(+)</text>
        <dbReference type="Rhea" id="RHEA:51212"/>
        <dbReference type="ChEBI" id="CHEBI:15378"/>
        <dbReference type="ChEBI" id="CHEBI:57783"/>
        <dbReference type="ChEBI" id="CHEBI:58349"/>
        <dbReference type="ChEBI" id="CHEBI:133974"/>
        <dbReference type="ChEBI" id="CHEBI:133975"/>
    </reaction>
    <physiologicalReaction direction="left-to-right" evidence="31">
        <dbReference type="Rhea" id="RHEA:51213"/>
    </physiologicalReaction>
</comment>
<comment type="catalytic activity">
    <reaction evidence="24">
        <text>13,14-dihydro-15-oxo-prostaglandin F1alpha + NADP(+) = 15-oxoprostaglandin F1alpha + NADPH + H(+)</text>
        <dbReference type="Rhea" id="RHEA:50592"/>
        <dbReference type="ChEBI" id="CHEBI:15378"/>
        <dbReference type="ChEBI" id="CHEBI:57783"/>
        <dbReference type="ChEBI" id="CHEBI:58349"/>
        <dbReference type="ChEBI" id="CHEBI:79072"/>
        <dbReference type="ChEBI" id="CHEBI:133411"/>
    </reaction>
    <physiologicalReaction direction="right-to-left" evidence="24">
        <dbReference type="Rhea" id="RHEA:50594"/>
    </physiologicalReaction>
</comment>
<dbReference type="InterPro" id="IPR020843">
    <property type="entry name" value="ER"/>
</dbReference>
<dbReference type="EC" id="1.3.1.74" evidence="5"/>
<dbReference type="GO" id="GO:0032440">
    <property type="term" value="F:2-alkenal reductase [NAD(P)H] activity"/>
    <property type="evidence" value="ECO:0007669"/>
    <property type="project" value="UniProtKB-EC"/>
</dbReference>
<evidence type="ECO:0000256" key="33">
    <source>
        <dbReference type="ARBA" id="ARBA00049179"/>
    </source>
</evidence>
<dbReference type="GO" id="GO:0006693">
    <property type="term" value="P:prostaglandin metabolic process"/>
    <property type="evidence" value="ECO:0007669"/>
    <property type="project" value="UniProtKB-KW"/>
</dbReference>
<evidence type="ECO:0000256" key="1">
    <source>
        <dbReference type="ARBA" id="ARBA00004496"/>
    </source>
</evidence>
<evidence type="ECO:0000256" key="31">
    <source>
        <dbReference type="ARBA" id="ARBA00049068"/>
    </source>
</evidence>
<dbReference type="InterPro" id="IPR014190">
    <property type="entry name" value="PTGR1"/>
</dbReference>
<evidence type="ECO:0000256" key="16">
    <source>
        <dbReference type="ARBA" id="ARBA00031851"/>
    </source>
</evidence>
<dbReference type="InterPro" id="IPR036291">
    <property type="entry name" value="NAD(P)-bd_dom_sf"/>
</dbReference>
<dbReference type="InterPro" id="IPR013149">
    <property type="entry name" value="ADH-like_C"/>
</dbReference>
<comment type="catalytic activity">
    <reaction evidence="23">
        <text>leukotriene B4 + NADP(+) = 12-oxo-leukotriene B4 + NADPH + H(+)</text>
        <dbReference type="Rhea" id="RHEA:50608"/>
        <dbReference type="ChEBI" id="CHEBI:15378"/>
        <dbReference type="ChEBI" id="CHEBI:57461"/>
        <dbReference type="ChEBI" id="CHEBI:57783"/>
        <dbReference type="ChEBI" id="CHEBI:58349"/>
        <dbReference type="ChEBI" id="CHEBI:133309"/>
    </reaction>
    <physiologicalReaction direction="left-to-right" evidence="23">
        <dbReference type="Rhea" id="RHEA:50609"/>
    </physiologicalReaction>
</comment>
<accession>A0A8D8F6X4</accession>
<keyword evidence="7" id="KW-0963">Cytoplasm</keyword>
<dbReference type="Gene3D" id="3.90.180.10">
    <property type="entry name" value="Medium-chain alcohol dehydrogenases, catalytic domain"/>
    <property type="match status" value="1"/>
</dbReference>
<dbReference type="GO" id="GO:0047522">
    <property type="term" value="F:15-oxoprostaglandin 13-reductase [NAD(P)+] activity"/>
    <property type="evidence" value="ECO:0007669"/>
    <property type="project" value="UniProtKB-EC"/>
</dbReference>
<dbReference type="InterPro" id="IPR011032">
    <property type="entry name" value="GroES-like_sf"/>
</dbReference>
<evidence type="ECO:0000256" key="14">
    <source>
        <dbReference type="ARBA" id="ARBA00023098"/>
    </source>
</evidence>
<evidence type="ECO:0000256" key="17">
    <source>
        <dbReference type="ARBA" id="ARBA00032255"/>
    </source>
</evidence>
<dbReference type="InterPro" id="IPR045010">
    <property type="entry name" value="MDR_fam"/>
</dbReference>
<evidence type="ECO:0000256" key="34">
    <source>
        <dbReference type="ARBA" id="ARBA00049368"/>
    </source>
</evidence>
<evidence type="ECO:0000256" key="5">
    <source>
        <dbReference type="ARBA" id="ARBA00012410"/>
    </source>
</evidence>
<comment type="catalytic activity">
    <reaction evidence="30">
        <text>6-trans-leukotriene B4 + NADP(+) = 12-oxo-(5S)-hydroxy-(6E,8E,10E,14Z)-eicosatetraenoate + NADPH + H(+)</text>
        <dbReference type="Rhea" id="RHEA:51204"/>
        <dbReference type="ChEBI" id="CHEBI:15378"/>
        <dbReference type="ChEBI" id="CHEBI:57783"/>
        <dbReference type="ChEBI" id="CHEBI:58349"/>
        <dbReference type="ChEBI" id="CHEBI:90723"/>
        <dbReference type="ChEBI" id="CHEBI:133974"/>
    </reaction>
    <physiologicalReaction direction="left-to-right" evidence="30">
        <dbReference type="Rhea" id="RHEA:51205"/>
    </physiologicalReaction>
</comment>
<evidence type="ECO:0000256" key="19">
    <source>
        <dbReference type="ARBA" id="ARBA00033119"/>
    </source>
</evidence>
<dbReference type="FunFam" id="3.40.50.720:FF:000121">
    <property type="entry name" value="Prostaglandin reductase 2"/>
    <property type="match status" value="1"/>
</dbReference>
<evidence type="ECO:0000256" key="7">
    <source>
        <dbReference type="ARBA" id="ARBA00022490"/>
    </source>
</evidence>
<dbReference type="CDD" id="cd08294">
    <property type="entry name" value="leukotriene_B4_DH_like"/>
    <property type="match status" value="1"/>
</dbReference>
<comment type="catalytic activity">
    <reaction evidence="33">
        <text>an n-alkanal + NADP(+) = an alk-2-enal + NADPH + H(+)</text>
        <dbReference type="Rhea" id="RHEA:13737"/>
        <dbReference type="ChEBI" id="CHEBI:12834"/>
        <dbReference type="ChEBI" id="CHEBI:13757"/>
        <dbReference type="ChEBI" id="CHEBI:15378"/>
        <dbReference type="ChEBI" id="CHEBI:57783"/>
        <dbReference type="ChEBI" id="CHEBI:58349"/>
        <dbReference type="EC" id="1.3.1.74"/>
    </reaction>
    <physiologicalReaction direction="right-to-left" evidence="33">
        <dbReference type="Rhea" id="RHEA:13739"/>
    </physiologicalReaction>
</comment>
<dbReference type="SUPFAM" id="SSF51735">
    <property type="entry name" value="NAD(P)-binding Rossmann-fold domains"/>
    <property type="match status" value="1"/>
</dbReference>
<evidence type="ECO:0000256" key="32">
    <source>
        <dbReference type="ARBA" id="ARBA00049070"/>
    </source>
</evidence>
<protein>
    <recommendedName>
        <fullName evidence="6">Prostaglandin reductase 1</fullName>
        <ecNumber evidence="4">1.3.1.48</ecNumber>
        <ecNumber evidence="5">1.3.1.74</ecNumber>
    </recommendedName>
    <alternativeName>
        <fullName evidence="19">15-oxoprostaglandin 13-reductase</fullName>
    </alternativeName>
    <alternativeName>
        <fullName evidence="17">Dithiolethione-inducible gene 1 protein</fullName>
    </alternativeName>
    <alternativeName>
        <fullName evidence="16">Leukotriene B4 12-hydroxydehydrogenase</fullName>
    </alternativeName>
    <alternativeName>
        <fullName evidence="18">NAD(P)H-dependent alkenal/one oxidoreductase</fullName>
    </alternativeName>
</protein>
<comment type="catalytic activity">
    <reaction evidence="25">
        <text>dodecanal + NADP(+) = (2E)-dodecenal + NADPH + H(+)</text>
        <dbReference type="Rhea" id="RHEA:50784"/>
        <dbReference type="ChEBI" id="CHEBI:15378"/>
        <dbReference type="ChEBI" id="CHEBI:27836"/>
        <dbReference type="ChEBI" id="CHEBI:57783"/>
        <dbReference type="ChEBI" id="CHEBI:58349"/>
        <dbReference type="ChEBI" id="CHEBI:133741"/>
    </reaction>
    <physiologicalReaction direction="right-to-left" evidence="25">
        <dbReference type="Rhea" id="RHEA:50786"/>
    </physiologicalReaction>
</comment>
<evidence type="ECO:0000256" key="9">
    <source>
        <dbReference type="ARBA" id="ARBA00022553"/>
    </source>
</evidence>
<keyword evidence="11" id="KW-0521">NADP</keyword>
<evidence type="ECO:0000256" key="12">
    <source>
        <dbReference type="ARBA" id="ARBA00022990"/>
    </source>
</evidence>
<evidence type="ECO:0000256" key="13">
    <source>
        <dbReference type="ARBA" id="ARBA00023002"/>
    </source>
</evidence>
<dbReference type="EMBL" id="HBUE01038164">
    <property type="protein sequence ID" value="CAG6459658.1"/>
    <property type="molecule type" value="Transcribed_RNA"/>
</dbReference>
<dbReference type="EC" id="1.3.1.48" evidence="4"/>
<comment type="subunit">
    <text evidence="3">Monomer or homodimer.</text>
</comment>
<dbReference type="AlphaFoldDB" id="A0A8D8F6X4"/>
<comment type="catalytic activity">
    <reaction evidence="20">
        <text>octanal + NADP(+) = (2E)-octenal + NADPH + H(+)</text>
        <dbReference type="Rhea" id="RHEA:50780"/>
        <dbReference type="ChEBI" id="CHEBI:15378"/>
        <dbReference type="ChEBI" id="CHEBI:17935"/>
        <dbReference type="ChEBI" id="CHEBI:57783"/>
        <dbReference type="ChEBI" id="CHEBI:58349"/>
        <dbReference type="ChEBI" id="CHEBI:61748"/>
    </reaction>
    <physiologicalReaction direction="right-to-left" evidence="20">
        <dbReference type="Rhea" id="RHEA:50782"/>
    </physiologicalReaction>
</comment>
<dbReference type="InterPro" id="IPR041694">
    <property type="entry name" value="ADH_N_2"/>
</dbReference>
<feature type="domain" description="Enoyl reductase (ER)" evidence="35">
    <location>
        <begin position="20"/>
        <end position="329"/>
    </location>
</feature>
<evidence type="ECO:0000256" key="30">
    <source>
        <dbReference type="ARBA" id="ARBA00048953"/>
    </source>
</evidence>
<keyword evidence="8" id="KW-0644">Prostaglandin metabolism</keyword>
<evidence type="ECO:0000256" key="24">
    <source>
        <dbReference type="ARBA" id="ARBA00047878"/>
    </source>
</evidence>
<name>A0A8D8F6X4_CULPI</name>
<evidence type="ECO:0000256" key="11">
    <source>
        <dbReference type="ARBA" id="ARBA00022857"/>
    </source>
</evidence>
<evidence type="ECO:0000256" key="2">
    <source>
        <dbReference type="ARBA" id="ARBA00010460"/>
    </source>
</evidence>
<dbReference type="Pfam" id="PF16884">
    <property type="entry name" value="ADH_N_2"/>
    <property type="match status" value="1"/>
</dbReference>
<comment type="subcellular location">
    <subcellularLocation>
        <location evidence="1">Cytoplasm</location>
    </subcellularLocation>
</comment>
<dbReference type="PANTHER" id="PTHR43205">
    <property type="entry name" value="PROSTAGLANDIN REDUCTASE"/>
    <property type="match status" value="1"/>
</dbReference>
<evidence type="ECO:0000256" key="29">
    <source>
        <dbReference type="ARBA" id="ARBA00048591"/>
    </source>
</evidence>
<keyword evidence="15" id="KW-0379">Hydroxylation</keyword>